<evidence type="ECO:0008006" key="3">
    <source>
        <dbReference type="Google" id="ProtNLM"/>
    </source>
</evidence>
<keyword evidence="2" id="KW-1185">Reference proteome</keyword>
<dbReference type="Proteomes" id="UP000708148">
    <property type="component" value="Unassembled WGS sequence"/>
</dbReference>
<dbReference type="EMBL" id="CAJHUC010000757">
    <property type="protein sequence ID" value="CAD7698082.1"/>
    <property type="molecule type" value="Genomic_DNA"/>
</dbReference>
<sequence>MTPTRRFRVKFASGDPDVFVDVEDTAVVKSVVDKVREIKGLPEGRFVRLLSAGHELYEEDAVLDAPGDVLHCVTSDYGPKRGPSGGRLRMTVDQLRGDWIS</sequence>
<evidence type="ECO:0000313" key="2">
    <source>
        <dbReference type="Proteomes" id="UP000708148"/>
    </source>
</evidence>
<comment type="caution">
    <text evidence="1">The sequence shown here is derived from an EMBL/GenBank/DDBJ whole genome shotgun (WGS) entry which is preliminary data.</text>
</comment>
<proteinExistence type="predicted"/>
<protein>
    <recommendedName>
        <fullName evidence="3">Ubiquitin-like domain-containing protein</fullName>
    </recommendedName>
</protein>
<dbReference type="InterPro" id="IPR029071">
    <property type="entry name" value="Ubiquitin-like_domsf"/>
</dbReference>
<dbReference type="SUPFAM" id="SSF54236">
    <property type="entry name" value="Ubiquitin-like"/>
    <property type="match status" value="1"/>
</dbReference>
<reference evidence="1" key="1">
    <citation type="submission" date="2020-12" db="EMBL/GenBank/DDBJ databases">
        <authorList>
            <person name="Iha C."/>
        </authorList>
    </citation>
    <scope>NUCLEOTIDE SEQUENCE</scope>
</reference>
<gene>
    <name evidence="1" type="ORF">OSTQU699_LOCUS3443</name>
</gene>
<dbReference type="OrthoDB" id="10568399at2759"/>
<accession>A0A8S1J3H9</accession>
<organism evidence="1 2">
    <name type="scientific">Ostreobium quekettii</name>
    <dbReference type="NCBI Taxonomy" id="121088"/>
    <lineage>
        <taxon>Eukaryota</taxon>
        <taxon>Viridiplantae</taxon>
        <taxon>Chlorophyta</taxon>
        <taxon>core chlorophytes</taxon>
        <taxon>Ulvophyceae</taxon>
        <taxon>TCBD clade</taxon>
        <taxon>Bryopsidales</taxon>
        <taxon>Ostreobineae</taxon>
        <taxon>Ostreobiaceae</taxon>
        <taxon>Ostreobium</taxon>
    </lineage>
</organism>
<evidence type="ECO:0000313" key="1">
    <source>
        <dbReference type="EMBL" id="CAD7698082.1"/>
    </source>
</evidence>
<dbReference type="AlphaFoldDB" id="A0A8S1J3H9"/>
<name>A0A8S1J3H9_9CHLO</name>